<feature type="region of interest" description="Disordered" evidence="1">
    <location>
        <begin position="53"/>
        <end position="105"/>
    </location>
</feature>
<sequence length="226" mass="23669">MGRPAPAPHGGSSLIHPTARLSREALILPRAEHAMLAATPPGATYAHSRRATLPGATASGGRGVQLPGTTATLPPTSREVAPPRGGGASTTSTRTASRASSQRYVRGSPFFRPHISRFRENQMDLSRLIGAAVRHVASSSCLRAPLPTQRSKQPANRKPSSTPGCYFPPNPHAAPLPPGLQAWPTCLSSTNPLSAGLSDSCCDCVTDPPSLFHHNPPVVIVFTSQT</sequence>
<reference evidence="2" key="1">
    <citation type="journal article" date="2023" name="Science">
        <title>Genome structures resolve the early diversification of teleost fishes.</title>
        <authorList>
            <person name="Parey E."/>
            <person name="Louis A."/>
            <person name="Montfort J."/>
            <person name="Bouchez O."/>
            <person name="Roques C."/>
            <person name="Iampietro C."/>
            <person name="Lluch J."/>
            <person name="Castinel A."/>
            <person name="Donnadieu C."/>
            <person name="Desvignes T."/>
            <person name="Floi Bucao C."/>
            <person name="Jouanno E."/>
            <person name="Wen M."/>
            <person name="Mejri S."/>
            <person name="Dirks R."/>
            <person name="Jansen H."/>
            <person name="Henkel C."/>
            <person name="Chen W.J."/>
            <person name="Zahm M."/>
            <person name="Cabau C."/>
            <person name="Klopp C."/>
            <person name="Thompson A.W."/>
            <person name="Robinson-Rechavi M."/>
            <person name="Braasch I."/>
            <person name="Lecointre G."/>
            <person name="Bobe J."/>
            <person name="Postlethwait J.H."/>
            <person name="Berthelot C."/>
            <person name="Roest Crollius H."/>
            <person name="Guiguen Y."/>
        </authorList>
    </citation>
    <scope>NUCLEOTIDE SEQUENCE</scope>
    <source>
        <strain evidence="2">NC1722</strain>
    </source>
</reference>
<proteinExistence type="predicted"/>
<comment type="caution">
    <text evidence="2">The sequence shown here is derived from an EMBL/GenBank/DDBJ whole genome shotgun (WGS) entry which is preliminary data.</text>
</comment>
<evidence type="ECO:0000313" key="3">
    <source>
        <dbReference type="Proteomes" id="UP001221898"/>
    </source>
</evidence>
<feature type="region of interest" description="Disordered" evidence="1">
    <location>
        <begin position="144"/>
        <end position="170"/>
    </location>
</feature>
<feature type="compositionally biased region" description="Low complexity" evidence="1">
    <location>
        <begin position="89"/>
        <end position="101"/>
    </location>
</feature>
<dbReference type="Proteomes" id="UP001221898">
    <property type="component" value="Unassembled WGS sequence"/>
</dbReference>
<gene>
    <name evidence="2" type="ORF">AAFF_G00235650</name>
</gene>
<accession>A0AAD7SV36</accession>
<evidence type="ECO:0000313" key="2">
    <source>
        <dbReference type="EMBL" id="KAJ8409367.1"/>
    </source>
</evidence>
<dbReference type="EMBL" id="JAINUG010000031">
    <property type="protein sequence ID" value="KAJ8409367.1"/>
    <property type="molecule type" value="Genomic_DNA"/>
</dbReference>
<protein>
    <submittedName>
        <fullName evidence="2">Uncharacterized protein</fullName>
    </submittedName>
</protein>
<dbReference type="AlphaFoldDB" id="A0AAD7SV36"/>
<keyword evidence="3" id="KW-1185">Reference proteome</keyword>
<feature type="compositionally biased region" description="Polar residues" evidence="1">
    <location>
        <begin position="148"/>
        <end position="163"/>
    </location>
</feature>
<organism evidence="2 3">
    <name type="scientific">Aldrovandia affinis</name>
    <dbReference type="NCBI Taxonomy" id="143900"/>
    <lineage>
        <taxon>Eukaryota</taxon>
        <taxon>Metazoa</taxon>
        <taxon>Chordata</taxon>
        <taxon>Craniata</taxon>
        <taxon>Vertebrata</taxon>
        <taxon>Euteleostomi</taxon>
        <taxon>Actinopterygii</taxon>
        <taxon>Neopterygii</taxon>
        <taxon>Teleostei</taxon>
        <taxon>Notacanthiformes</taxon>
        <taxon>Halosauridae</taxon>
        <taxon>Aldrovandia</taxon>
    </lineage>
</organism>
<name>A0AAD7SV36_9TELE</name>
<evidence type="ECO:0000256" key="1">
    <source>
        <dbReference type="SAM" id="MobiDB-lite"/>
    </source>
</evidence>